<gene>
    <name evidence="4" type="ORF">HNP25_001823</name>
</gene>
<dbReference type="InterPro" id="IPR029058">
    <property type="entry name" value="AB_hydrolase_fold"/>
</dbReference>
<dbReference type="SUPFAM" id="SSF53474">
    <property type="entry name" value="alpha/beta-Hydrolases"/>
    <property type="match status" value="1"/>
</dbReference>
<feature type="chain" id="PRO_5032459176" evidence="1">
    <location>
        <begin position="23"/>
        <end position="724"/>
    </location>
</feature>
<protein>
    <submittedName>
        <fullName evidence="4">Dipeptidyl-peptidase-4</fullName>
        <ecNumber evidence="4">3.4.14.5</ecNumber>
    </submittedName>
</protein>
<feature type="signal peptide" evidence="1">
    <location>
        <begin position="1"/>
        <end position="22"/>
    </location>
</feature>
<evidence type="ECO:0000259" key="3">
    <source>
        <dbReference type="Pfam" id="PF00930"/>
    </source>
</evidence>
<feature type="domain" description="Peptidase S9 prolyl oligopeptidase catalytic" evidence="2">
    <location>
        <begin position="525"/>
        <end position="718"/>
    </location>
</feature>
<dbReference type="EC" id="3.4.14.5" evidence="4"/>
<proteinExistence type="predicted"/>
<reference evidence="4 5" key="1">
    <citation type="submission" date="2020-08" db="EMBL/GenBank/DDBJ databases">
        <title>Functional genomics of gut bacteria from endangered species of beetles.</title>
        <authorList>
            <person name="Carlos-Shanley C."/>
        </authorList>
    </citation>
    <scope>NUCLEOTIDE SEQUENCE [LARGE SCALE GENOMIC DNA]</scope>
    <source>
        <strain evidence="4 5">S00070</strain>
    </source>
</reference>
<dbReference type="Pfam" id="PF00930">
    <property type="entry name" value="DPPIV_N"/>
    <property type="match status" value="1"/>
</dbReference>
<dbReference type="PANTHER" id="PTHR11731:SF193">
    <property type="entry name" value="DIPEPTIDYL PEPTIDASE 9"/>
    <property type="match status" value="1"/>
</dbReference>
<dbReference type="EMBL" id="JACHKT010000010">
    <property type="protein sequence ID" value="MBB6003171.1"/>
    <property type="molecule type" value="Genomic_DNA"/>
</dbReference>
<keyword evidence="4" id="KW-0378">Hydrolase</keyword>
<evidence type="ECO:0000256" key="1">
    <source>
        <dbReference type="SAM" id="SignalP"/>
    </source>
</evidence>
<evidence type="ECO:0000313" key="5">
    <source>
        <dbReference type="Proteomes" id="UP000524404"/>
    </source>
</evidence>
<dbReference type="InterPro" id="IPR002469">
    <property type="entry name" value="Peptidase_S9B_N"/>
</dbReference>
<accession>A0A841EUQ5</accession>
<dbReference type="Gene3D" id="2.140.10.30">
    <property type="entry name" value="Dipeptidylpeptidase IV, N-terminal domain"/>
    <property type="match status" value="1"/>
</dbReference>
<comment type="caution">
    <text evidence="4">The sequence shown here is derived from an EMBL/GenBank/DDBJ whole genome shotgun (WGS) entry which is preliminary data.</text>
</comment>
<dbReference type="GO" id="GO:0008236">
    <property type="term" value="F:serine-type peptidase activity"/>
    <property type="evidence" value="ECO:0007669"/>
    <property type="project" value="InterPro"/>
</dbReference>
<keyword evidence="1" id="KW-0732">Signal</keyword>
<dbReference type="Proteomes" id="UP000524404">
    <property type="component" value="Unassembled WGS sequence"/>
</dbReference>
<dbReference type="AlphaFoldDB" id="A0A841EUQ5"/>
<feature type="domain" description="Dipeptidylpeptidase IV N-terminal" evidence="3">
    <location>
        <begin position="78"/>
        <end position="430"/>
    </location>
</feature>
<keyword evidence="5" id="KW-1185">Reference proteome</keyword>
<evidence type="ECO:0000313" key="4">
    <source>
        <dbReference type="EMBL" id="MBB6003171.1"/>
    </source>
</evidence>
<dbReference type="PANTHER" id="PTHR11731">
    <property type="entry name" value="PROTEASE FAMILY S9B,C DIPEPTIDYL-PEPTIDASE IV-RELATED"/>
    <property type="match status" value="1"/>
</dbReference>
<dbReference type="Pfam" id="PF00326">
    <property type="entry name" value="Peptidase_S9"/>
    <property type="match status" value="1"/>
</dbReference>
<dbReference type="SUPFAM" id="SSF82171">
    <property type="entry name" value="DPP6 N-terminal domain-like"/>
    <property type="match status" value="1"/>
</dbReference>
<dbReference type="GO" id="GO:0006508">
    <property type="term" value="P:proteolysis"/>
    <property type="evidence" value="ECO:0007669"/>
    <property type="project" value="InterPro"/>
</dbReference>
<evidence type="ECO:0000259" key="2">
    <source>
        <dbReference type="Pfam" id="PF00326"/>
    </source>
</evidence>
<sequence length="724" mass="81831">MNKKHFTKLLLILILIPAGLFAQGINWDTDGTSYTLLEGSQISRVSLPSLQKTTIVTADLLIPKGQTQALPIRSYTFSEDAKKVLIYTNSKRVWRQDTRGDYWVLNLATKEFKQLGKTMPESSLMFAKFSPDGSKVAYVSKHNIYVEDLATNKIKALTKDGTTKLINGTFDWVYEEEFDCRDGFRWSPDSKSVAYWQIDANTIRDYFMLNTTDSTYSQIIPVEYPKVGEKPSACKVGVVDIATAKTTWMKVPGESTNNYIPKMEWAGNSSEIIIQQLPRKQNETKLMLCNIKTGEAKTFYSESDKAWVNVNNRGGESVGWDWLKNGKDFIWQSEKDGWNHLYIVGKDGKEKLITVGDYDVINLLAFDETANVIYFTASPENATQQYLYKTTLDGKGKAERVSPLNQAGTHSYNISPTGKFAQHRFTSSTVSPVSEMISLPEHKPLNEAESIDAKIAKQKPRKNKVEFLKIKTEDNITVDAWMVKPYDFDSTKKYPIVFMVYTEPASATVKDTYSAGSNGLYSGDMAKDGYIYVSIDGRGTPSPKGREWRKAIYRKIGQINIRDQAMAAKELLKNKYIDPTRVAVHGWSGGGSTTLNLLFQYPEIYQTGIAVAAVANQLSYDNIYQERYMGIPQENREDFVNGSPITHAKNLKGNLLYIHGTGDDNVHYQNAEQLVNELIKYNKQFQFMAYPNRSHGIYEGEGTRAHLNTLFTNYLKQYCPPGGR</sequence>
<dbReference type="GO" id="GO:0008239">
    <property type="term" value="F:dipeptidyl-peptidase activity"/>
    <property type="evidence" value="ECO:0007669"/>
    <property type="project" value="UniProtKB-EC"/>
</dbReference>
<organism evidence="4 5">
    <name type="scientific">Arcicella rosea</name>
    <dbReference type="NCBI Taxonomy" id="502909"/>
    <lineage>
        <taxon>Bacteria</taxon>
        <taxon>Pseudomonadati</taxon>
        <taxon>Bacteroidota</taxon>
        <taxon>Cytophagia</taxon>
        <taxon>Cytophagales</taxon>
        <taxon>Flectobacillaceae</taxon>
        <taxon>Arcicella</taxon>
    </lineage>
</organism>
<dbReference type="Gene3D" id="3.40.50.1820">
    <property type="entry name" value="alpha/beta hydrolase"/>
    <property type="match status" value="1"/>
</dbReference>
<dbReference type="RefSeq" id="WP_184133461.1">
    <property type="nucleotide sequence ID" value="NZ_JACHKT010000010.1"/>
</dbReference>
<dbReference type="InterPro" id="IPR050278">
    <property type="entry name" value="Serine_Prot_S9B/DPPIV"/>
</dbReference>
<dbReference type="InterPro" id="IPR001375">
    <property type="entry name" value="Peptidase_S9_cat"/>
</dbReference>
<name>A0A841EUQ5_9BACT</name>